<reference evidence="1 2" key="1">
    <citation type="submission" date="2014-04" db="EMBL/GenBank/DDBJ databases">
        <title>Evolutionary Origins and Diversification of the Mycorrhizal Mutualists.</title>
        <authorList>
            <consortium name="DOE Joint Genome Institute"/>
            <consortium name="Mycorrhizal Genomics Consortium"/>
            <person name="Kohler A."/>
            <person name="Kuo A."/>
            <person name="Nagy L.G."/>
            <person name="Floudas D."/>
            <person name="Copeland A."/>
            <person name="Barry K.W."/>
            <person name="Cichocki N."/>
            <person name="Veneault-Fourrey C."/>
            <person name="LaButti K."/>
            <person name="Lindquist E.A."/>
            <person name="Lipzen A."/>
            <person name="Lundell T."/>
            <person name="Morin E."/>
            <person name="Murat C."/>
            <person name="Riley R."/>
            <person name="Ohm R."/>
            <person name="Sun H."/>
            <person name="Tunlid A."/>
            <person name="Henrissat B."/>
            <person name="Grigoriev I.V."/>
            <person name="Hibbett D.S."/>
            <person name="Martin F."/>
        </authorList>
    </citation>
    <scope>NUCLEOTIDE SEQUENCE [LARGE SCALE GENOMIC DNA]</scope>
    <source>
        <strain evidence="1 2">Koide BX008</strain>
    </source>
</reference>
<evidence type="ECO:0000313" key="2">
    <source>
        <dbReference type="Proteomes" id="UP000054549"/>
    </source>
</evidence>
<name>A0A0C2T7J1_AMAMK</name>
<sequence length="56" mass="5878">MQRDELAVRKGGGVNPGSACYRAASSVGLGCSELIIASILPHMSVYNCVPENTLLQ</sequence>
<dbReference type="EMBL" id="KN818269">
    <property type="protein sequence ID" value="KIL62549.1"/>
    <property type="molecule type" value="Genomic_DNA"/>
</dbReference>
<dbReference type="Proteomes" id="UP000054549">
    <property type="component" value="Unassembled WGS sequence"/>
</dbReference>
<keyword evidence="2" id="KW-1185">Reference proteome</keyword>
<organism evidence="1 2">
    <name type="scientific">Amanita muscaria (strain Koide BX008)</name>
    <dbReference type="NCBI Taxonomy" id="946122"/>
    <lineage>
        <taxon>Eukaryota</taxon>
        <taxon>Fungi</taxon>
        <taxon>Dikarya</taxon>
        <taxon>Basidiomycota</taxon>
        <taxon>Agaricomycotina</taxon>
        <taxon>Agaricomycetes</taxon>
        <taxon>Agaricomycetidae</taxon>
        <taxon>Agaricales</taxon>
        <taxon>Pluteineae</taxon>
        <taxon>Amanitaceae</taxon>
        <taxon>Amanita</taxon>
    </lineage>
</organism>
<dbReference type="InParanoid" id="A0A0C2T7J1"/>
<dbReference type="HOGENOM" id="CLU_3013720_0_0_1"/>
<proteinExistence type="predicted"/>
<accession>A0A0C2T7J1</accession>
<evidence type="ECO:0000313" key="1">
    <source>
        <dbReference type="EMBL" id="KIL62549.1"/>
    </source>
</evidence>
<gene>
    <name evidence="1" type="ORF">M378DRAFT_165576</name>
</gene>
<dbReference type="AlphaFoldDB" id="A0A0C2T7J1"/>
<protein>
    <submittedName>
        <fullName evidence="1">Uncharacterized protein</fullName>
    </submittedName>
</protein>